<evidence type="ECO:0000256" key="4">
    <source>
        <dbReference type="ARBA" id="ARBA00022840"/>
    </source>
</evidence>
<keyword evidence="4" id="KW-0067">ATP-binding</keyword>
<name>A0A9W4X436_9GLOM</name>
<protein>
    <submittedName>
        <fullName evidence="6">15611_t:CDS:1</fullName>
    </submittedName>
</protein>
<dbReference type="AlphaFoldDB" id="A0A9W4X436"/>
<dbReference type="PROSITE" id="PS50011">
    <property type="entry name" value="PROTEIN_KINASE_DOM"/>
    <property type="match status" value="1"/>
</dbReference>
<dbReference type="InterPro" id="IPR051681">
    <property type="entry name" value="Ser/Thr_Kinases-Pseudokinases"/>
</dbReference>
<dbReference type="PANTHER" id="PTHR44329">
    <property type="entry name" value="SERINE/THREONINE-PROTEIN KINASE TNNI3K-RELATED"/>
    <property type="match status" value="1"/>
</dbReference>
<evidence type="ECO:0000256" key="1">
    <source>
        <dbReference type="ARBA" id="ARBA00022679"/>
    </source>
</evidence>
<keyword evidence="7" id="KW-1185">Reference proteome</keyword>
<dbReference type="SMART" id="SM00220">
    <property type="entry name" value="S_TKc"/>
    <property type="match status" value="1"/>
</dbReference>
<dbReference type="Pfam" id="PF07714">
    <property type="entry name" value="PK_Tyr_Ser-Thr"/>
    <property type="match status" value="1"/>
</dbReference>
<keyword evidence="1" id="KW-0808">Transferase</keyword>
<dbReference type="InterPro" id="IPR000719">
    <property type="entry name" value="Prot_kinase_dom"/>
</dbReference>
<comment type="caution">
    <text evidence="6">The sequence shown here is derived from an EMBL/GenBank/DDBJ whole genome shotgun (WGS) entry which is preliminary data.</text>
</comment>
<evidence type="ECO:0000256" key="3">
    <source>
        <dbReference type="ARBA" id="ARBA00022777"/>
    </source>
</evidence>
<evidence type="ECO:0000313" key="7">
    <source>
        <dbReference type="Proteomes" id="UP001153678"/>
    </source>
</evidence>
<feature type="domain" description="Protein kinase" evidence="5">
    <location>
        <begin position="1"/>
        <end position="181"/>
    </location>
</feature>
<dbReference type="OrthoDB" id="2374086at2759"/>
<keyword evidence="2" id="KW-0547">Nucleotide-binding</keyword>
<evidence type="ECO:0000313" key="6">
    <source>
        <dbReference type="EMBL" id="CAI2185059.1"/>
    </source>
</evidence>
<dbReference type="PANTHER" id="PTHR44329:SF288">
    <property type="entry name" value="MITOGEN-ACTIVATED PROTEIN KINASE KINASE KINASE 20"/>
    <property type="match status" value="1"/>
</dbReference>
<gene>
    <name evidence="6" type="ORF">FWILDA_LOCUS11887</name>
</gene>
<keyword evidence="3" id="KW-0418">Kinase</keyword>
<organism evidence="6 7">
    <name type="scientific">Funneliformis geosporum</name>
    <dbReference type="NCBI Taxonomy" id="1117311"/>
    <lineage>
        <taxon>Eukaryota</taxon>
        <taxon>Fungi</taxon>
        <taxon>Fungi incertae sedis</taxon>
        <taxon>Mucoromycota</taxon>
        <taxon>Glomeromycotina</taxon>
        <taxon>Glomeromycetes</taxon>
        <taxon>Glomerales</taxon>
        <taxon>Glomeraceae</taxon>
        <taxon>Funneliformis</taxon>
    </lineage>
</organism>
<dbReference type="InterPro" id="IPR011009">
    <property type="entry name" value="Kinase-like_dom_sf"/>
</dbReference>
<dbReference type="Proteomes" id="UP001153678">
    <property type="component" value="Unassembled WGS sequence"/>
</dbReference>
<dbReference type="GO" id="GO:0004674">
    <property type="term" value="F:protein serine/threonine kinase activity"/>
    <property type="evidence" value="ECO:0007669"/>
    <property type="project" value="TreeGrafter"/>
</dbReference>
<dbReference type="Gene3D" id="1.10.510.10">
    <property type="entry name" value="Transferase(Phosphotransferase) domain 1"/>
    <property type="match status" value="1"/>
</dbReference>
<sequence length="240" mass="27397">MRYYENGDLHSYLDEAQGMLCWRDIVEMLWGISGGIEYIHENELIHGNIHGGNLLVENELDSIDIRIADVLNCVIDMKNSNGFYGVLPYVDPEILKGGLATKASDIYSFGITMWTLSAGIRPWCNKPHDIKLATEICLGIRPEIIDGTPNVYIQLMTQCWHSDPLKRPTASQLYELLGSWVTAICDEPTQSELSDQFDIAEEKKFSDLEKNNFNKNIHPNAFYTSRLLYFPELIDFNIDK</sequence>
<dbReference type="EMBL" id="CAMKVN010003570">
    <property type="protein sequence ID" value="CAI2185059.1"/>
    <property type="molecule type" value="Genomic_DNA"/>
</dbReference>
<dbReference type="InterPro" id="IPR001245">
    <property type="entry name" value="Ser-Thr/Tyr_kinase_cat_dom"/>
</dbReference>
<dbReference type="SUPFAM" id="SSF56112">
    <property type="entry name" value="Protein kinase-like (PK-like)"/>
    <property type="match status" value="1"/>
</dbReference>
<evidence type="ECO:0000259" key="5">
    <source>
        <dbReference type="PROSITE" id="PS50011"/>
    </source>
</evidence>
<accession>A0A9W4X436</accession>
<dbReference type="PRINTS" id="PR00109">
    <property type="entry name" value="TYRKINASE"/>
</dbReference>
<dbReference type="GO" id="GO:0005524">
    <property type="term" value="F:ATP binding"/>
    <property type="evidence" value="ECO:0007669"/>
    <property type="project" value="UniProtKB-KW"/>
</dbReference>
<evidence type="ECO:0000256" key="2">
    <source>
        <dbReference type="ARBA" id="ARBA00022741"/>
    </source>
</evidence>
<reference evidence="6" key="1">
    <citation type="submission" date="2022-08" db="EMBL/GenBank/DDBJ databases">
        <authorList>
            <person name="Kallberg Y."/>
            <person name="Tangrot J."/>
            <person name="Rosling A."/>
        </authorList>
    </citation>
    <scope>NUCLEOTIDE SEQUENCE</scope>
    <source>
        <strain evidence="6">Wild A</strain>
    </source>
</reference>
<proteinExistence type="predicted"/>